<feature type="chain" id="PRO_5014847960" description="Urease accessory protein" evidence="2">
    <location>
        <begin position="18"/>
        <end position="185"/>
    </location>
</feature>
<evidence type="ECO:0000313" key="4">
    <source>
        <dbReference type="Proteomes" id="UP000230202"/>
    </source>
</evidence>
<proteinExistence type="predicted"/>
<keyword evidence="1" id="KW-0812">Transmembrane</keyword>
<feature type="transmembrane region" description="Helical" evidence="1">
    <location>
        <begin position="165"/>
        <end position="183"/>
    </location>
</feature>
<dbReference type="Pfam" id="PF04955">
    <property type="entry name" value="HupE_UreJ"/>
    <property type="match status" value="1"/>
</dbReference>
<feature type="transmembrane region" description="Helical" evidence="1">
    <location>
        <begin position="59"/>
        <end position="78"/>
    </location>
</feature>
<dbReference type="AlphaFoldDB" id="A0A2N9X4U5"/>
<comment type="caution">
    <text evidence="3">The sequence shown here is derived from an EMBL/GenBank/DDBJ whole genome shotgun (WGS) entry which is preliminary data.</text>
</comment>
<organism evidence="3 4">
    <name type="scientific">Snodgrassella alvi</name>
    <dbReference type="NCBI Taxonomy" id="1196083"/>
    <lineage>
        <taxon>Bacteria</taxon>
        <taxon>Pseudomonadati</taxon>
        <taxon>Pseudomonadota</taxon>
        <taxon>Betaproteobacteria</taxon>
        <taxon>Neisseriales</taxon>
        <taxon>Neisseriaceae</taxon>
        <taxon>Snodgrassella</taxon>
    </lineage>
</organism>
<evidence type="ECO:0000256" key="1">
    <source>
        <dbReference type="SAM" id="Phobius"/>
    </source>
</evidence>
<feature type="transmembrane region" description="Helical" evidence="1">
    <location>
        <begin position="84"/>
        <end position="103"/>
    </location>
</feature>
<feature type="transmembrane region" description="Helical" evidence="1">
    <location>
        <begin position="110"/>
        <end position="128"/>
    </location>
</feature>
<feature type="signal peptide" evidence="2">
    <location>
        <begin position="1"/>
        <end position="17"/>
    </location>
</feature>
<reference evidence="3" key="1">
    <citation type="journal article" date="2017" name="MBio">
        <title>Type VI secretion-mediated competition in the bee gut microbiome.</title>
        <authorList>
            <person name="Steele M.I."/>
            <person name="Kwong W.K."/>
            <person name="Powell J.E."/>
            <person name="Whiteley M."/>
            <person name="Moran N.A."/>
        </authorList>
    </citation>
    <scope>NUCLEOTIDE SEQUENCE [LARGE SCALE GENOMIC DNA]</scope>
    <source>
        <strain evidence="3">WkB273</strain>
    </source>
</reference>
<evidence type="ECO:0008006" key="5">
    <source>
        <dbReference type="Google" id="ProtNLM"/>
    </source>
</evidence>
<evidence type="ECO:0000256" key="2">
    <source>
        <dbReference type="SAM" id="SignalP"/>
    </source>
</evidence>
<keyword evidence="2" id="KW-0732">Signal</keyword>
<keyword evidence="1" id="KW-1133">Transmembrane helix</keyword>
<sequence>MKKIYTLLLLSPVLAFAHPGHITEGWQAGALHPLSGCDHLLAMLAVGLWAATFRGKARWLIPSTFVGVMIVGFILGAHGMQIPMLEQGIAASVLVLGLAAAWLKKVPASAAMVLVGLFALFHGVAHGAEMGAHGAFSYACGFVIVTAALHAAGFGLGTALSKQQWLLRLTGSLIGLVGFGMLFTA</sequence>
<feature type="transmembrane region" description="Helical" evidence="1">
    <location>
        <begin position="134"/>
        <end position="153"/>
    </location>
</feature>
<dbReference type="Proteomes" id="UP000230202">
    <property type="component" value="Unassembled WGS sequence"/>
</dbReference>
<name>A0A2N9X4U5_9NEIS</name>
<dbReference type="EMBL" id="MEIL01000029">
    <property type="protein sequence ID" value="PIT38198.1"/>
    <property type="molecule type" value="Genomic_DNA"/>
</dbReference>
<keyword evidence="1" id="KW-0472">Membrane</keyword>
<accession>A0A2N9X4U5</accession>
<dbReference type="PIRSF" id="PIRSF016919">
    <property type="entry name" value="HupE_UreJ"/>
    <property type="match status" value="1"/>
</dbReference>
<dbReference type="RefSeq" id="WP_218965413.1">
    <property type="nucleotide sequence ID" value="NZ_MEIL01000029.1"/>
</dbReference>
<keyword evidence="4" id="KW-1185">Reference proteome</keyword>
<gene>
    <name evidence="3" type="ORF">BHC54_06485</name>
</gene>
<protein>
    <recommendedName>
        <fullName evidence="5">Urease accessory protein</fullName>
    </recommendedName>
</protein>
<evidence type="ECO:0000313" key="3">
    <source>
        <dbReference type="EMBL" id="PIT38198.1"/>
    </source>
</evidence>
<dbReference type="InterPro" id="IPR007038">
    <property type="entry name" value="HupE_UreJ"/>
</dbReference>